<dbReference type="Proteomes" id="UP000192927">
    <property type="component" value="Unassembled WGS sequence"/>
</dbReference>
<organism evidence="3 4">
    <name type="scientific">Lasallia pustulata</name>
    <dbReference type="NCBI Taxonomy" id="136370"/>
    <lineage>
        <taxon>Eukaryota</taxon>
        <taxon>Fungi</taxon>
        <taxon>Dikarya</taxon>
        <taxon>Ascomycota</taxon>
        <taxon>Pezizomycotina</taxon>
        <taxon>Lecanoromycetes</taxon>
        <taxon>OSLEUM clade</taxon>
        <taxon>Umbilicariomycetidae</taxon>
        <taxon>Umbilicariales</taxon>
        <taxon>Umbilicariaceae</taxon>
        <taxon>Lasallia</taxon>
    </lineage>
</organism>
<proteinExistence type="predicted"/>
<dbReference type="InterPro" id="IPR002018">
    <property type="entry name" value="CarbesteraseB"/>
</dbReference>
<evidence type="ECO:0000313" key="3">
    <source>
        <dbReference type="EMBL" id="SLM39379.1"/>
    </source>
</evidence>
<dbReference type="Pfam" id="PF00135">
    <property type="entry name" value="COesterase"/>
    <property type="match status" value="1"/>
</dbReference>
<feature type="chain" id="PRO_5012845667" evidence="1">
    <location>
        <begin position="19"/>
        <end position="614"/>
    </location>
</feature>
<feature type="domain" description="Carboxylesterase type B" evidence="2">
    <location>
        <begin position="38"/>
        <end position="535"/>
    </location>
</feature>
<evidence type="ECO:0000256" key="1">
    <source>
        <dbReference type="SAM" id="SignalP"/>
    </source>
</evidence>
<dbReference type="SUPFAM" id="SSF53474">
    <property type="entry name" value="alpha/beta-Hydrolases"/>
    <property type="match status" value="1"/>
</dbReference>
<evidence type="ECO:0000259" key="2">
    <source>
        <dbReference type="Pfam" id="PF00135"/>
    </source>
</evidence>
<dbReference type="InterPro" id="IPR050309">
    <property type="entry name" value="Type-B_Carboxylest/Lipase"/>
</dbReference>
<evidence type="ECO:0000313" key="4">
    <source>
        <dbReference type="Proteomes" id="UP000192927"/>
    </source>
</evidence>
<dbReference type="Gene3D" id="3.40.50.1820">
    <property type="entry name" value="alpha/beta hydrolase"/>
    <property type="match status" value="1"/>
</dbReference>
<dbReference type="EMBL" id="FWEW01003499">
    <property type="protein sequence ID" value="SLM39379.1"/>
    <property type="molecule type" value="Genomic_DNA"/>
</dbReference>
<dbReference type="InterPro" id="IPR029058">
    <property type="entry name" value="AB_hydrolase_fold"/>
</dbReference>
<name>A0A1W5D904_9LECA</name>
<keyword evidence="1" id="KW-0732">Signal</keyword>
<reference evidence="4" key="1">
    <citation type="submission" date="2017-03" db="EMBL/GenBank/DDBJ databases">
        <authorList>
            <person name="Sharma R."/>
            <person name="Thines M."/>
        </authorList>
    </citation>
    <scope>NUCLEOTIDE SEQUENCE [LARGE SCALE GENOMIC DNA]</scope>
</reference>
<sequence length="614" mass="64943">MVPLLTLGLSAIAGFATAAPTNLGLKFDKRSGSLPTLTLPYGTWQASDYNANGDIYTFRNIRFAAPPVGDLRWAKPAAPENNATLQDGSYGPSCIQAPLKGLNLLGPGNESPIGGAANQFLGGIPVPSFSSSSTSEDCLFLDVYVPAKAVEDPSMTLPVIHWFYGGAYIFGSKDTSDPLTPFYEGTGLLQQSGGEVIFIASNYRVGAYGFLAGTTMEEQGLPNAGFYDQRAALQWTHDYVSLLGGDPTQVSAWGESAGAGSILHQLVAFGGTQDPLFSKAVLQSPAFAFMWDRKGLLEDVFQNFTALAGCTGQGVACLRAASAETLNAANTALTLAAPAGTFAVGPSADGSFVRQLAVLEYASGNYWKDIDSLILSHVSDEAELFVDGHIQTDAEFDTFIDGVFPTYAQAGGVTAAIDAQYPPVQSGTNHTYSTETDRVKAFVSESSFFCNVRYLSDAYAGKNYNLQYSVTPGWHATDLLPTFYNANVELSAFGNSVAFPLIPGFGSFANAYQSYLTSHARSGNPNTYSAKINLPPAIDWPIAGNTGNELTNVLNAGDLGFSRITDDHDTKSVCGFWEQIASAVTNLGGYAPPAGVVETTIVPVTNDPSANYSN</sequence>
<dbReference type="PANTHER" id="PTHR11559">
    <property type="entry name" value="CARBOXYLESTERASE"/>
    <property type="match status" value="1"/>
</dbReference>
<feature type="signal peptide" evidence="1">
    <location>
        <begin position="1"/>
        <end position="18"/>
    </location>
</feature>
<protein>
    <submittedName>
        <fullName evidence="3">Carboxylesterase type b</fullName>
    </submittedName>
</protein>
<accession>A0A1W5D904</accession>
<dbReference type="PROSITE" id="PS00941">
    <property type="entry name" value="CARBOXYLESTERASE_B_2"/>
    <property type="match status" value="1"/>
</dbReference>
<dbReference type="InterPro" id="IPR019819">
    <property type="entry name" value="Carboxylesterase_B_CS"/>
</dbReference>
<dbReference type="AlphaFoldDB" id="A0A1W5D904"/>
<keyword evidence="4" id="KW-1185">Reference proteome</keyword>